<proteinExistence type="inferred from homology"/>
<evidence type="ECO:0000256" key="3">
    <source>
        <dbReference type="ARBA" id="ARBA00022840"/>
    </source>
</evidence>
<comment type="similarity">
    <text evidence="1">Belongs to the heat shock protein 70 family.</text>
</comment>
<dbReference type="VEuPathDB" id="FungiDB:PTTG_29900"/>
<evidence type="ECO:0000313" key="4">
    <source>
        <dbReference type="EMBL" id="OAV86452.1"/>
    </source>
</evidence>
<evidence type="ECO:0000256" key="1">
    <source>
        <dbReference type="ARBA" id="ARBA00007381"/>
    </source>
</evidence>
<dbReference type="OrthoDB" id="2673872at2759"/>
<dbReference type="AlphaFoldDB" id="A0A180G1Z6"/>
<dbReference type="FunFam" id="3.30.420.40:FF:000545">
    <property type="entry name" value="Endoplasmic reticulum chaperone BiP"/>
    <property type="match status" value="1"/>
</dbReference>
<organism evidence="4">
    <name type="scientific">Puccinia triticina (isolate 1-1 / race 1 (BBBD))</name>
    <name type="common">Brown leaf rust fungus</name>
    <dbReference type="NCBI Taxonomy" id="630390"/>
    <lineage>
        <taxon>Eukaryota</taxon>
        <taxon>Fungi</taxon>
        <taxon>Dikarya</taxon>
        <taxon>Basidiomycota</taxon>
        <taxon>Pucciniomycotina</taxon>
        <taxon>Pucciniomycetes</taxon>
        <taxon>Pucciniales</taxon>
        <taxon>Pucciniaceae</taxon>
        <taxon>Puccinia</taxon>
    </lineage>
</organism>
<reference evidence="4" key="1">
    <citation type="submission" date="2009-11" db="EMBL/GenBank/DDBJ databases">
        <authorList>
            <consortium name="The Broad Institute Genome Sequencing Platform"/>
            <person name="Ward D."/>
            <person name="Feldgarden M."/>
            <person name="Earl A."/>
            <person name="Young S.K."/>
            <person name="Zeng Q."/>
            <person name="Koehrsen M."/>
            <person name="Alvarado L."/>
            <person name="Berlin A."/>
            <person name="Bochicchio J."/>
            <person name="Borenstein D."/>
            <person name="Chapman S.B."/>
            <person name="Chen Z."/>
            <person name="Engels R."/>
            <person name="Freedman E."/>
            <person name="Gellesch M."/>
            <person name="Goldberg J."/>
            <person name="Griggs A."/>
            <person name="Gujja S."/>
            <person name="Heilman E."/>
            <person name="Heiman D."/>
            <person name="Hepburn T."/>
            <person name="Howarth C."/>
            <person name="Jen D."/>
            <person name="Larson L."/>
            <person name="Lewis B."/>
            <person name="Mehta T."/>
            <person name="Park D."/>
            <person name="Pearson M."/>
            <person name="Roberts A."/>
            <person name="Saif S."/>
            <person name="Shea T."/>
            <person name="Shenoy N."/>
            <person name="Sisk P."/>
            <person name="Stolte C."/>
            <person name="Sykes S."/>
            <person name="Thomson T."/>
            <person name="Walk T."/>
            <person name="White J."/>
            <person name="Yandava C."/>
            <person name="Izard J."/>
            <person name="Baranova O.V."/>
            <person name="Blanton J.M."/>
            <person name="Tanner A.C."/>
            <person name="Dewhirst F.E."/>
            <person name="Haas B."/>
            <person name="Nusbaum C."/>
            <person name="Birren B."/>
        </authorList>
    </citation>
    <scope>NUCLEOTIDE SEQUENCE [LARGE SCALE GENOMIC DNA]</scope>
    <source>
        <strain evidence="4">1-1 BBBD Race 1</strain>
    </source>
</reference>
<dbReference type="InterPro" id="IPR043129">
    <property type="entry name" value="ATPase_NBD"/>
</dbReference>
<sequence length="86" mass="9365">MKETTEGYLTKDVKHTVNTVPAYFNNAQRQATKDAGAIAKLDVLRVINEPTAAALAYGLDQEESRLIAVYDLGGGTFDLLIHVSKL</sequence>
<name>A0A180G1Z6_PUCT1</name>
<accession>A0A180G1Z6</accession>
<evidence type="ECO:0000256" key="2">
    <source>
        <dbReference type="ARBA" id="ARBA00022741"/>
    </source>
</evidence>
<dbReference type="EnsemblFungi" id="PTTG_29900-t43_1">
    <property type="protein sequence ID" value="PTTG_29900-t43_1-p1"/>
    <property type="gene ID" value="PTTG_29900"/>
</dbReference>
<dbReference type="GO" id="GO:0005524">
    <property type="term" value="F:ATP binding"/>
    <property type="evidence" value="ECO:0007669"/>
    <property type="project" value="UniProtKB-KW"/>
</dbReference>
<dbReference type="Proteomes" id="UP000005240">
    <property type="component" value="Unassembled WGS sequence"/>
</dbReference>
<evidence type="ECO:0000313" key="6">
    <source>
        <dbReference type="Proteomes" id="UP000005240"/>
    </source>
</evidence>
<protein>
    <submittedName>
        <fullName evidence="4 5">Uncharacterized protein</fullName>
    </submittedName>
</protein>
<dbReference type="InterPro" id="IPR013126">
    <property type="entry name" value="Hsp_70_fam"/>
</dbReference>
<dbReference type="STRING" id="630390.A0A180G1Z6"/>
<dbReference type="EMBL" id="ADAS02001125">
    <property type="protein sequence ID" value="OAV86452.1"/>
    <property type="molecule type" value="Genomic_DNA"/>
</dbReference>
<reference evidence="5 6" key="3">
    <citation type="journal article" date="2017" name="G3 (Bethesda)">
        <title>Comparative analysis highlights variable genome content of wheat rusts and divergence of the mating loci.</title>
        <authorList>
            <person name="Cuomo C.A."/>
            <person name="Bakkeren G."/>
            <person name="Khalil H.B."/>
            <person name="Panwar V."/>
            <person name="Joly D."/>
            <person name="Linning R."/>
            <person name="Sakthikumar S."/>
            <person name="Song X."/>
            <person name="Adiconis X."/>
            <person name="Fan L."/>
            <person name="Goldberg J.M."/>
            <person name="Levin J.Z."/>
            <person name="Young S."/>
            <person name="Zeng Q."/>
            <person name="Anikster Y."/>
            <person name="Bruce M."/>
            <person name="Wang M."/>
            <person name="Yin C."/>
            <person name="McCallum B."/>
            <person name="Szabo L.J."/>
            <person name="Hulbert S."/>
            <person name="Chen X."/>
            <person name="Fellers J.P."/>
        </authorList>
    </citation>
    <scope>NUCLEOTIDE SEQUENCE</scope>
    <source>
        <strain evidence="6">Isolate 1-1 / race 1 (BBBD)</strain>
        <strain evidence="5">isolate 1-1 / race 1 (BBBD)</strain>
    </source>
</reference>
<reference evidence="4" key="2">
    <citation type="submission" date="2016-05" db="EMBL/GenBank/DDBJ databases">
        <title>Comparative analysis highlights variable genome content of wheat rusts and divergence of the mating loci.</title>
        <authorList>
            <person name="Cuomo C.A."/>
            <person name="Bakkeren G."/>
            <person name="Szabo L."/>
            <person name="Khalil H."/>
            <person name="Joly D."/>
            <person name="Goldberg J."/>
            <person name="Young S."/>
            <person name="Zeng Q."/>
            <person name="Fellers J."/>
        </authorList>
    </citation>
    <scope>NUCLEOTIDE SEQUENCE [LARGE SCALE GENOMIC DNA]</scope>
    <source>
        <strain evidence="4">1-1 BBBD Race 1</strain>
    </source>
</reference>
<dbReference type="GO" id="GO:0140662">
    <property type="term" value="F:ATP-dependent protein folding chaperone"/>
    <property type="evidence" value="ECO:0007669"/>
    <property type="project" value="InterPro"/>
</dbReference>
<dbReference type="Gene3D" id="3.30.420.40">
    <property type="match status" value="2"/>
</dbReference>
<dbReference type="Pfam" id="PF00012">
    <property type="entry name" value="HSP70"/>
    <property type="match status" value="1"/>
</dbReference>
<keyword evidence="2" id="KW-0547">Nucleotide-binding</keyword>
<reference evidence="5" key="4">
    <citation type="submission" date="2025-05" db="UniProtKB">
        <authorList>
            <consortium name="EnsemblFungi"/>
        </authorList>
    </citation>
    <scope>IDENTIFICATION</scope>
    <source>
        <strain evidence="5">isolate 1-1 / race 1 (BBBD)</strain>
    </source>
</reference>
<keyword evidence="3" id="KW-0067">ATP-binding</keyword>
<keyword evidence="6" id="KW-1185">Reference proteome</keyword>
<gene>
    <name evidence="4" type="ORF">PTTG_29900</name>
</gene>
<dbReference type="PRINTS" id="PR00301">
    <property type="entry name" value="HEATSHOCK70"/>
</dbReference>
<dbReference type="SUPFAM" id="SSF53067">
    <property type="entry name" value="Actin-like ATPase domain"/>
    <property type="match status" value="1"/>
</dbReference>
<evidence type="ECO:0000313" key="5">
    <source>
        <dbReference type="EnsemblFungi" id="PTTG_29900-t43_1-p1"/>
    </source>
</evidence>
<dbReference type="PANTHER" id="PTHR19375">
    <property type="entry name" value="HEAT SHOCK PROTEIN 70KDA"/>
    <property type="match status" value="1"/>
</dbReference>